<evidence type="ECO:0000259" key="3">
    <source>
        <dbReference type="PROSITE" id="PS50883"/>
    </source>
</evidence>
<dbReference type="Pfam" id="PF08448">
    <property type="entry name" value="PAS_4"/>
    <property type="match status" value="1"/>
</dbReference>
<dbReference type="InterPro" id="IPR035965">
    <property type="entry name" value="PAS-like_dom_sf"/>
</dbReference>
<gene>
    <name evidence="5" type="ORF">YH65_04850</name>
</gene>
<dbReference type="Gene3D" id="3.30.450.20">
    <property type="entry name" value="PAS domain"/>
    <property type="match status" value="1"/>
</dbReference>
<name>A0A7U4RRI6_9BACT</name>
<feature type="domain" description="EAL" evidence="3">
    <location>
        <begin position="324"/>
        <end position="578"/>
    </location>
</feature>
<dbReference type="InterPro" id="IPR043128">
    <property type="entry name" value="Rev_trsase/Diguanyl_cyclase"/>
</dbReference>
<reference evidence="6" key="2">
    <citation type="journal article" date="2017" name="Stand. Genomic Sci.">
        <title>Complete genome sequence of the sulfur-oxidizing chemolithoautotrophic Sulfurovum lithotrophicum 42BKTT.</title>
        <authorList>
            <person name="Jeon W."/>
            <person name="Priscilla L."/>
            <person name="Park G."/>
            <person name="Lee H."/>
            <person name="Lee N."/>
            <person name="Lee D."/>
            <person name="Kwon H."/>
            <person name="Ahn I."/>
            <person name="Lee C."/>
            <person name="Lee H."/>
            <person name="Ahn J."/>
        </authorList>
    </citation>
    <scope>NUCLEOTIDE SEQUENCE [LARGE SCALE GENOMIC DNA]</scope>
    <source>
        <strain evidence="6">ATCC BAA-797 / 42BKT</strain>
    </source>
</reference>
<accession>A0A7U4RRI6</accession>
<dbReference type="InterPro" id="IPR001633">
    <property type="entry name" value="EAL_dom"/>
</dbReference>
<dbReference type="KEGG" id="slh:YH65_04850"/>
<dbReference type="InterPro" id="IPR000700">
    <property type="entry name" value="PAS-assoc_C"/>
</dbReference>
<dbReference type="SUPFAM" id="SSF55073">
    <property type="entry name" value="Nucleotide cyclase"/>
    <property type="match status" value="1"/>
</dbReference>
<dbReference type="InterPro" id="IPR035919">
    <property type="entry name" value="EAL_sf"/>
</dbReference>
<dbReference type="PROSITE" id="PS50883">
    <property type="entry name" value="EAL"/>
    <property type="match status" value="1"/>
</dbReference>
<dbReference type="Pfam" id="PF00563">
    <property type="entry name" value="EAL"/>
    <property type="match status" value="1"/>
</dbReference>
<proteinExistence type="predicted"/>
<comment type="catalytic activity">
    <reaction evidence="1">
        <text>3',3'-c-di-GMP + H2O = 5'-phosphoguanylyl(3'-&gt;5')guanosine + H(+)</text>
        <dbReference type="Rhea" id="RHEA:24902"/>
        <dbReference type="ChEBI" id="CHEBI:15377"/>
        <dbReference type="ChEBI" id="CHEBI:15378"/>
        <dbReference type="ChEBI" id="CHEBI:58754"/>
        <dbReference type="ChEBI" id="CHEBI:58805"/>
        <dbReference type="EC" id="3.1.4.52"/>
    </reaction>
    <physiologicalReaction direction="left-to-right" evidence="1">
        <dbReference type="Rhea" id="RHEA:24903"/>
    </physiologicalReaction>
</comment>
<evidence type="ECO:0000259" key="4">
    <source>
        <dbReference type="PROSITE" id="PS50887"/>
    </source>
</evidence>
<dbReference type="GO" id="GO:0071111">
    <property type="term" value="F:cyclic-guanylate-specific phosphodiesterase activity"/>
    <property type="evidence" value="ECO:0007669"/>
    <property type="project" value="UniProtKB-EC"/>
</dbReference>
<dbReference type="InterPro" id="IPR000160">
    <property type="entry name" value="GGDEF_dom"/>
</dbReference>
<dbReference type="Pfam" id="PF00990">
    <property type="entry name" value="GGDEF"/>
    <property type="match status" value="1"/>
</dbReference>
<dbReference type="SUPFAM" id="SSF141868">
    <property type="entry name" value="EAL domain-like"/>
    <property type="match status" value="1"/>
</dbReference>
<dbReference type="PANTHER" id="PTHR44757:SF2">
    <property type="entry name" value="BIOFILM ARCHITECTURE MAINTENANCE PROTEIN MBAA"/>
    <property type="match status" value="1"/>
</dbReference>
<dbReference type="PROSITE" id="PS50113">
    <property type="entry name" value="PAC"/>
    <property type="match status" value="1"/>
</dbReference>
<dbReference type="SMART" id="SM00267">
    <property type="entry name" value="GGDEF"/>
    <property type="match status" value="1"/>
</dbReference>
<dbReference type="InterPro" id="IPR013656">
    <property type="entry name" value="PAS_4"/>
</dbReference>
<dbReference type="Gene3D" id="3.20.20.450">
    <property type="entry name" value="EAL domain"/>
    <property type="match status" value="1"/>
</dbReference>
<evidence type="ECO:0000256" key="1">
    <source>
        <dbReference type="ARBA" id="ARBA00051114"/>
    </source>
</evidence>
<dbReference type="AlphaFoldDB" id="A0A7U4RRI6"/>
<dbReference type="NCBIfam" id="TIGR00229">
    <property type="entry name" value="sensory_box"/>
    <property type="match status" value="1"/>
</dbReference>
<dbReference type="InterPro" id="IPR052155">
    <property type="entry name" value="Biofilm_reg_signaling"/>
</dbReference>
<dbReference type="CDD" id="cd01949">
    <property type="entry name" value="GGDEF"/>
    <property type="match status" value="1"/>
</dbReference>
<dbReference type="PANTHER" id="PTHR44757">
    <property type="entry name" value="DIGUANYLATE CYCLASE DGCP"/>
    <property type="match status" value="1"/>
</dbReference>
<evidence type="ECO:0000313" key="6">
    <source>
        <dbReference type="Proteomes" id="UP000034444"/>
    </source>
</evidence>
<sequence>MDHAEQKHLEQEIQKESALLKTVIDTVPIRIFWKDLESRYLGANKLFAEDANLQDVDQLIGKNDYDMPWKNEADLYRKMDKDIIDTGIAELNIEEPLTDKEGKHKWVSKFKVPLIDKNGKTFGILGAYMDITHKKENEKNLKLQRDALEHQAYHDTLTGLPNRLLFLDRLNQYIHKAHRNKQKVAVLFIDMDRFKEINDSLGHVFGDEAIKEVAQRIEGQIRETDTIGRFGGDEFIMIFNDISDPIVVVNIVQKIMQSMHDPIMIGGHSIYVTLSIGISIYPEDAETADDLLKNADAAMYRAKEDGRNTYKFYTEDMTQKVFERIALESKLRQSIKDENFMLYFQPQINGKDNRIMGIETLIRWEDGHKNFISPATFIPVAEETGLIIPLGQWILRSGMQQIVKWHADGLYPGRLAINISMLQLQKHDFISILEMLLEETGCQPQWLEIEVTESQIMKNPEQMILILQKINKLGISLSIDDFGTGYSSLSYLKRFPIDTLKIDQSFVKDLSDNEEDKAITKAVIALAESLNLRVIAEGVETEEQKSFLVSNGCINIQGYLYAKPMPADEMEKMLRGSL</sequence>
<dbReference type="InterPro" id="IPR000014">
    <property type="entry name" value="PAS"/>
</dbReference>
<dbReference type="EMBL" id="CP011308">
    <property type="protein sequence ID" value="AKF25963.1"/>
    <property type="molecule type" value="Genomic_DNA"/>
</dbReference>
<protein>
    <submittedName>
        <fullName evidence="5">Diguanylate cyclase</fullName>
    </submittedName>
</protein>
<dbReference type="InterPro" id="IPR029787">
    <property type="entry name" value="Nucleotide_cyclase"/>
</dbReference>
<dbReference type="PROSITE" id="PS50887">
    <property type="entry name" value="GGDEF"/>
    <property type="match status" value="1"/>
</dbReference>
<dbReference type="Gene3D" id="3.30.70.270">
    <property type="match status" value="1"/>
</dbReference>
<feature type="domain" description="PAC" evidence="2">
    <location>
        <begin position="91"/>
        <end position="143"/>
    </location>
</feature>
<feature type="domain" description="GGDEF" evidence="4">
    <location>
        <begin position="182"/>
        <end position="315"/>
    </location>
</feature>
<organism evidence="5 6">
    <name type="scientific">Sulfurovum lithotrophicum</name>
    <dbReference type="NCBI Taxonomy" id="206403"/>
    <lineage>
        <taxon>Bacteria</taxon>
        <taxon>Pseudomonadati</taxon>
        <taxon>Campylobacterota</taxon>
        <taxon>Epsilonproteobacteria</taxon>
        <taxon>Campylobacterales</taxon>
        <taxon>Sulfurovaceae</taxon>
        <taxon>Sulfurovum</taxon>
    </lineage>
</organism>
<reference evidence="5 6" key="1">
    <citation type="submission" date="2015-04" db="EMBL/GenBank/DDBJ databases">
        <title>Complete genome sequence of Sulfurovum lithotrophicum ATCC BAA-797T.</title>
        <authorList>
            <person name="Ahn J."/>
            <person name="Park G."/>
            <person name="Jeon W."/>
            <person name="Jang Y."/>
            <person name="Jang M."/>
            <person name="Lee H."/>
            <person name="Lee H."/>
        </authorList>
    </citation>
    <scope>NUCLEOTIDE SEQUENCE [LARGE SCALE GENOMIC DNA]</scope>
    <source>
        <strain evidence="6">ATCC BAA-797 / 42BKT</strain>
    </source>
</reference>
<evidence type="ECO:0000313" key="5">
    <source>
        <dbReference type="EMBL" id="AKF25963.1"/>
    </source>
</evidence>
<dbReference type="GO" id="GO:0071732">
    <property type="term" value="P:cellular response to nitric oxide"/>
    <property type="evidence" value="ECO:0007669"/>
    <property type="project" value="UniProtKB-ARBA"/>
</dbReference>
<dbReference type="SUPFAM" id="SSF55785">
    <property type="entry name" value="PYP-like sensor domain (PAS domain)"/>
    <property type="match status" value="1"/>
</dbReference>
<dbReference type="SMART" id="SM00052">
    <property type="entry name" value="EAL"/>
    <property type="match status" value="1"/>
</dbReference>
<dbReference type="Proteomes" id="UP000034444">
    <property type="component" value="Chromosome"/>
</dbReference>
<dbReference type="FunFam" id="3.20.20.450:FF:000001">
    <property type="entry name" value="Cyclic di-GMP phosphodiesterase yahA"/>
    <property type="match status" value="1"/>
</dbReference>
<dbReference type="CDD" id="cd01948">
    <property type="entry name" value="EAL"/>
    <property type="match status" value="1"/>
</dbReference>
<keyword evidence="6" id="KW-1185">Reference proteome</keyword>
<evidence type="ECO:0000259" key="2">
    <source>
        <dbReference type="PROSITE" id="PS50113"/>
    </source>
</evidence>
<dbReference type="NCBIfam" id="TIGR00254">
    <property type="entry name" value="GGDEF"/>
    <property type="match status" value="1"/>
</dbReference>
<dbReference type="FunFam" id="3.30.70.270:FF:000001">
    <property type="entry name" value="Diguanylate cyclase domain protein"/>
    <property type="match status" value="1"/>
</dbReference>